<evidence type="ECO:0000259" key="2">
    <source>
        <dbReference type="Pfam" id="PF00391"/>
    </source>
</evidence>
<protein>
    <submittedName>
        <fullName evidence="5">Uncharacterized protein LOC102384026 isoform X1</fullName>
    </submittedName>
</protein>
<evidence type="ECO:0000313" key="4">
    <source>
        <dbReference type="Proteomes" id="UP000189705"/>
    </source>
</evidence>
<feature type="domain" description="PEP-utilising enzyme mobile" evidence="2">
    <location>
        <begin position="1176"/>
        <end position="1247"/>
    </location>
</feature>
<evidence type="ECO:0000313" key="5">
    <source>
        <dbReference type="RefSeq" id="XP_025058903.1"/>
    </source>
</evidence>
<dbReference type="Gene3D" id="3.50.30.10">
    <property type="entry name" value="Phosphohistidine domain"/>
    <property type="match status" value="1"/>
</dbReference>
<reference evidence="5" key="1">
    <citation type="submission" date="2025-08" db="UniProtKB">
        <authorList>
            <consortium name="RefSeq"/>
        </authorList>
    </citation>
    <scope>IDENTIFICATION</scope>
</reference>
<organism evidence="4 5">
    <name type="scientific">Alligator sinensis</name>
    <name type="common">Chinese alligator</name>
    <dbReference type="NCBI Taxonomy" id="38654"/>
    <lineage>
        <taxon>Eukaryota</taxon>
        <taxon>Metazoa</taxon>
        <taxon>Chordata</taxon>
        <taxon>Craniata</taxon>
        <taxon>Vertebrata</taxon>
        <taxon>Euteleostomi</taxon>
        <taxon>Archelosauria</taxon>
        <taxon>Archosauria</taxon>
        <taxon>Crocodylia</taxon>
        <taxon>Alligatoridae</taxon>
        <taxon>Alligatorinae</taxon>
        <taxon>Alligator</taxon>
    </lineage>
</organism>
<dbReference type="GO" id="GO:0016301">
    <property type="term" value="F:kinase activity"/>
    <property type="evidence" value="ECO:0007669"/>
    <property type="project" value="InterPro"/>
</dbReference>
<dbReference type="Proteomes" id="UP000189705">
    <property type="component" value="Unplaced"/>
</dbReference>
<proteinExistence type="inferred from homology"/>
<comment type="similarity">
    <text evidence="1">Belongs to the PEP-utilizing enzyme family.</text>
</comment>
<dbReference type="InterPro" id="IPR051549">
    <property type="entry name" value="PEP_Utilizing_Enz"/>
</dbReference>
<dbReference type="InterPro" id="IPR013815">
    <property type="entry name" value="ATP_grasp_subdomain_1"/>
</dbReference>
<evidence type="ECO:0000256" key="1">
    <source>
        <dbReference type="ARBA" id="ARBA00007837"/>
    </source>
</evidence>
<name>A0A3Q0GL09_ALLSI</name>
<dbReference type="InParanoid" id="A0A3Q0GL09"/>
<dbReference type="Pfam" id="PF01326">
    <property type="entry name" value="PPDK_N"/>
    <property type="match status" value="1"/>
</dbReference>
<dbReference type="KEGG" id="asn:102384026"/>
<dbReference type="InterPro" id="IPR008279">
    <property type="entry name" value="PEP-util_enz_mobile_dom"/>
</dbReference>
<dbReference type="SUPFAM" id="SSF56059">
    <property type="entry name" value="Glutathione synthetase ATP-binding domain-like"/>
    <property type="match status" value="1"/>
</dbReference>
<dbReference type="Pfam" id="PF00391">
    <property type="entry name" value="PEP-utilizers"/>
    <property type="match status" value="1"/>
</dbReference>
<dbReference type="InterPro" id="IPR002192">
    <property type="entry name" value="PPDK_AMP/ATP-bd"/>
</dbReference>
<dbReference type="AlphaFoldDB" id="A0A3Q0GL09"/>
<sequence length="1254" mass="140158">MALMPYPRACHVRRAQASRSEALDSVYFTGFTEADKTFVIVRLARRPNGVCEIWLFLRVDGVGEFQHPVHPDMIVADESEKCWSGGGLTIECLEPHRRWKIAFQGLLRKGPYRQQWSDEEGELVHVKFSLCWTTFTDVFDFKFDSHPDSFARALALEKWSRELFQRIKRDGEQHSRYEQWGQQIGEIEIENHQKRELFLRGIRTHSYGIRNWEEFYRYVMLLMHFEDGTSAHLTVLCKPATTTHLAVGYVLFPNGKKAGIDWTDASLAEMADDGIIKDTYRVSFTADGKSFSVCATLDKEARPMVYNGLIGKGVFHECIADFQLNSSLRGWGLVECYYRDEVGDLVPYVNSPLKLKEPSLPASSKFVVSFTEEHSQCTKEVGGKGAQIGQLTRLQGQLENQFIVPPGFCVTVLALEHHIKQNQALQEAVKELTQVACKIKPGNLQELCKRCSEMFNATRLSREIEDAVLQRLEELGLQQELLAVRPSPVGEDTTDKAAAGHLQSELGIKGRQQVCGAILACWASLYSFPAVRYRHQRGQLIPSLMGVVIQQMVPAEAAGTLFTCDPLTGHPGKIIIKGNYGIGESTVTSNMEPDTITLLHSPKSGLQVTSKKIGSKKQYVHLSVGGGTMMLEDSHPTETSQCCISDDIILKVAGLALWVRKAYGSARDIEWAVKENLIYFLQARPMTSFNMESDFELMHEFDTGLPSDLQWLTTATISEAAPGAITPLTWSVFGTATQYVIQQLGALNGGLSQLKLHSLRGLDMYCGHLFLSILSYAASCEPSNVLNQKNNPFCSPVEKELNELGFHDIILQGFYLSPWRKIFSFKFMKFLLNSSSKQRYWEEQLQNFSIPSGSDAAEAYLHLTKMLPEYFNAYLTSVMNFSASIMWTSYLIDTLSQGENKLTAEAIAVLCKNCPDALSTELPHSVEVIIQAVRDQGNSAEFAKMDSQMAVSWLLSADSREAGKAFQSFLKRHGFFSFGEAELRSKPWADDPTQLIPLIQRAVASNHISKKKTQTSVEEAIAAVNIPITGLRKVILPLLVRKARDGISKREYSKTLARKVYALFKTAYWDLARQMVKEGFLPDEDLLFFLTHSEVGEILQHRPLDIILRANRRKRILDQQNLLQFPEVAMGRPVPLHFKEVADLTAEAVLSGIIISQGVAKGTARVLKSVAEASSIQQGDILIVAIPEVGWTYYFPLLGGLVTEIGGILSHGGIIAREYGLPCIMKCKGATICFKSGDKVILDGFKGTVQKLEE</sequence>
<dbReference type="InterPro" id="IPR036637">
    <property type="entry name" value="Phosphohistidine_dom_sf"/>
</dbReference>
<dbReference type="SUPFAM" id="SSF52009">
    <property type="entry name" value="Phosphohistidine domain"/>
    <property type="match status" value="1"/>
</dbReference>
<dbReference type="PANTHER" id="PTHR43615">
    <property type="entry name" value="PHOSPHOENOLPYRUVATE SYNTHASE-RELATED"/>
    <property type="match status" value="1"/>
</dbReference>
<dbReference type="Gene3D" id="3.30.1490.20">
    <property type="entry name" value="ATP-grasp fold, A domain"/>
    <property type="match status" value="1"/>
</dbReference>
<keyword evidence="4" id="KW-1185">Reference proteome</keyword>
<dbReference type="GO" id="GO:0005524">
    <property type="term" value="F:ATP binding"/>
    <property type="evidence" value="ECO:0007669"/>
    <property type="project" value="InterPro"/>
</dbReference>
<accession>A0A3Q0GL09</accession>
<evidence type="ECO:0000259" key="3">
    <source>
        <dbReference type="Pfam" id="PF01326"/>
    </source>
</evidence>
<dbReference type="GeneID" id="102384026"/>
<dbReference type="STRING" id="38654.A0A3Q0GL09"/>
<dbReference type="Gene3D" id="3.30.470.20">
    <property type="entry name" value="ATP-grasp fold, B domain"/>
    <property type="match status" value="1"/>
</dbReference>
<dbReference type="PANTHER" id="PTHR43615:SF1">
    <property type="entry name" value="PPDK_N DOMAIN-CONTAINING PROTEIN"/>
    <property type="match status" value="1"/>
</dbReference>
<feature type="domain" description="Pyruvate phosphate dikinase AMP/ATP-binding" evidence="3">
    <location>
        <begin position="379"/>
        <end position="694"/>
    </location>
</feature>
<gene>
    <name evidence="5" type="primary">LOC102384026</name>
</gene>
<dbReference type="RefSeq" id="XP_025058903.1">
    <property type="nucleotide sequence ID" value="XM_025203118.1"/>
</dbReference>